<dbReference type="InterPro" id="IPR006311">
    <property type="entry name" value="TAT_signal"/>
</dbReference>
<accession>A0ABQ7FK13</accession>
<dbReference type="Gene3D" id="3.40.190.10">
    <property type="entry name" value="Periplasmic binding protein-like II"/>
    <property type="match status" value="1"/>
</dbReference>
<dbReference type="Pfam" id="PF13416">
    <property type="entry name" value="SBP_bac_8"/>
    <property type="match status" value="1"/>
</dbReference>
<organism evidence="2 3">
    <name type="scientific">Streptomyces lycii</name>
    <dbReference type="NCBI Taxonomy" id="2654337"/>
    <lineage>
        <taxon>Bacteria</taxon>
        <taxon>Bacillati</taxon>
        <taxon>Actinomycetota</taxon>
        <taxon>Actinomycetes</taxon>
        <taxon>Kitasatosporales</taxon>
        <taxon>Streptomycetaceae</taxon>
        <taxon>Streptomyces</taxon>
    </lineage>
</organism>
<dbReference type="Proteomes" id="UP000621266">
    <property type="component" value="Unassembled WGS sequence"/>
</dbReference>
<dbReference type="PANTHER" id="PTHR43649">
    <property type="entry name" value="ARABINOSE-BINDING PROTEIN-RELATED"/>
    <property type="match status" value="1"/>
</dbReference>
<name>A0ABQ7FK13_9ACTN</name>
<reference evidence="2 3" key="1">
    <citation type="submission" date="2019-10" db="EMBL/GenBank/DDBJ databases">
        <title>Streptomyces tenebrisbrunneis sp.nov., an endogenous actinomycete isolated from of Lycium ruthenicum.</title>
        <authorList>
            <person name="Ma L."/>
        </authorList>
    </citation>
    <scope>NUCLEOTIDE SEQUENCE [LARGE SCALE GENOMIC DNA]</scope>
    <source>
        <strain evidence="2 3">TRM 66187</strain>
    </source>
</reference>
<dbReference type="InterPro" id="IPR050490">
    <property type="entry name" value="Bact_solute-bd_prot1"/>
</dbReference>
<dbReference type="SUPFAM" id="SSF53850">
    <property type="entry name" value="Periplasmic binding protein-like II"/>
    <property type="match status" value="1"/>
</dbReference>
<comment type="caution">
    <text evidence="2">The sequence shown here is derived from an EMBL/GenBank/DDBJ whole genome shotgun (WGS) entry which is preliminary data.</text>
</comment>
<dbReference type="PROSITE" id="PS51318">
    <property type="entry name" value="TAT"/>
    <property type="match status" value="1"/>
</dbReference>
<evidence type="ECO:0000256" key="1">
    <source>
        <dbReference type="SAM" id="MobiDB-lite"/>
    </source>
</evidence>
<evidence type="ECO:0000313" key="2">
    <source>
        <dbReference type="EMBL" id="KAF4408704.1"/>
    </source>
</evidence>
<gene>
    <name evidence="2" type="ORF">GCU69_12855</name>
</gene>
<keyword evidence="3" id="KW-1185">Reference proteome</keyword>
<dbReference type="RefSeq" id="WP_156206073.1">
    <property type="nucleotide sequence ID" value="NZ_WHPN01000267.1"/>
</dbReference>
<dbReference type="PANTHER" id="PTHR43649:SF12">
    <property type="entry name" value="DIACETYLCHITOBIOSE BINDING PROTEIN DASA"/>
    <property type="match status" value="1"/>
</dbReference>
<protein>
    <submittedName>
        <fullName evidence="2">Sugar ABC transporter substrate-binding protein</fullName>
    </submittedName>
</protein>
<dbReference type="EMBL" id="WHPN01000267">
    <property type="protein sequence ID" value="KAF4408704.1"/>
    <property type="molecule type" value="Genomic_DNA"/>
</dbReference>
<sequence>MLQHGKDAEPAGPPADSPAPAARTGPTRRRLLTGAAAGAAALGAPALLTGCGTAKAGGSALKFWNFYAPQHSKDPALNAQSKWFTDMADQWNATHDVKVELLYMPPKTYQNGSKLPTAFAAGDGPDIFLASPGDFLRYSNGGVLADLTPHMDPAAIEDYHPDTLASRMVDGKVYALPMEIEPLAMFYDVASWEQSGLSEGDIPVTWDQMLDVGDKLTTRTRAGLVFETPPGYFQNFTWYPWMWQGGGDVLDKDGNVSFDSRAVRRALALWQDAVRAGITPRTMPAANDLISAFRNGNAGMWQNGIWQVASLRAFAPKHEYGVFKLPVPDGGEYTTTLGGWSFCANAKGRNPEAAAEFCAWALGTMEDDCIGRTVDWCTKAKSDVAPRRSALERGTEQGGYDFWAMRKFKDEIFPGGRAEPRFPPVVYKAVSDAVQGTMLAGRGVAGEAARAQQSIEAYMKSYQGASLI</sequence>
<evidence type="ECO:0000313" key="3">
    <source>
        <dbReference type="Proteomes" id="UP000621266"/>
    </source>
</evidence>
<dbReference type="InterPro" id="IPR006059">
    <property type="entry name" value="SBP"/>
</dbReference>
<feature type="region of interest" description="Disordered" evidence="1">
    <location>
        <begin position="1"/>
        <end position="26"/>
    </location>
</feature>
<proteinExistence type="predicted"/>
<dbReference type="CDD" id="cd13585">
    <property type="entry name" value="PBP2_TMBP_like"/>
    <property type="match status" value="1"/>
</dbReference>